<protein>
    <recommendedName>
        <fullName evidence="3">F-box domain-containing protein</fullName>
    </recommendedName>
</protein>
<organism evidence="1 2">
    <name type="scientific">Pseudocercospora eumusae</name>
    <dbReference type="NCBI Taxonomy" id="321146"/>
    <lineage>
        <taxon>Eukaryota</taxon>
        <taxon>Fungi</taxon>
        <taxon>Dikarya</taxon>
        <taxon>Ascomycota</taxon>
        <taxon>Pezizomycotina</taxon>
        <taxon>Dothideomycetes</taxon>
        <taxon>Dothideomycetidae</taxon>
        <taxon>Mycosphaerellales</taxon>
        <taxon>Mycosphaerellaceae</taxon>
        <taxon>Pseudocercospora</taxon>
    </lineage>
</organism>
<sequence>MPSNLENFTSQMKNFNVCELAWIKNCADRQIQQRRDADAHPPCRLLDLPAELRDRIYHFVILNHTKADRHSGATLFELPYILLSCKQIRSEFMKYGKRTLTCRMLLSIHKTDGSLEWRTVTNPSIIKGIAIAGGCHDSGVELSSRIVSRAEAVQALLLEWNEMFSDYPKSEYTEVIMEESWLGDTSGERCCIADLPKDFLARHL</sequence>
<gene>
    <name evidence="1" type="ORF">AC578_3027</name>
</gene>
<reference evidence="1 2" key="1">
    <citation type="submission" date="2015-07" db="EMBL/GenBank/DDBJ databases">
        <title>Comparative genomics of the Sigatoka disease complex on banana suggests a link between parallel evolutionary changes in Pseudocercospora fijiensis and Pseudocercospora eumusae and increased virulence on the banana host.</title>
        <authorList>
            <person name="Chang T.-C."/>
            <person name="Salvucci A."/>
            <person name="Crous P.W."/>
            <person name="Stergiopoulos I."/>
        </authorList>
    </citation>
    <scope>NUCLEOTIDE SEQUENCE [LARGE SCALE GENOMIC DNA]</scope>
    <source>
        <strain evidence="1 2">CBS 114824</strain>
    </source>
</reference>
<evidence type="ECO:0000313" key="1">
    <source>
        <dbReference type="EMBL" id="KXS99199.1"/>
    </source>
</evidence>
<keyword evidence="2" id="KW-1185">Reference proteome</keyword>
<dbReference type="Proteomes" id="UP000070133">
    <property type="component" value="Unassembled WGS sequence"/>
</dbReference>
<dbReference type="OrthoDB" id="4133832at2759"/>
<comment type="caution">
    <text evidence="1">The sequence shown here is derived from an EMBL/GenBank/DDBJ whole genome shotgun (WGS) entry which is preliminary data.</text>
</comment>
<proteinExistence type="predicted"/>
<evidence type="ECO:0000313" key="2">
    <source>
        <dbReference type="Proteomes" id="UP000070133"/>
    </source>
</evidence>
<name>A0A139H9R9_9PEZI</name>
<accession>A0A139H9R9</accession>
<evidence type="ECO:0008006" key="3">
    <source>
        <dbReference type="Google" id="ProtNLM"/>
    </source>
</evidence>
<dbReference type="EMBL" id="LFZN01000097">
    <property type="protein sequence ID" value="KXS99199.1"/>
    <property type="molecule type" value="Genomic_DNA"/>
</dbReference>
<dbReference type="AlphaFoldDB" id="A0A139H9R9"/>